<dbReference type="EMBL" id="BONZ01000049">
    <property type="protein sequence ID" value="GIH16991.1"/>
    <property type="molecule type" value="Genomic_DNA"/>
</dbReference>
<dbReference type="Gene3D" id="3.30.565.10">
    <property type="entry name" value="Histidine kinase-like ATPase, C-terminal domain"/>
    <property type="match status" value="1"/>
</dbReference>
<comment type="catalytic activity">
    <reaction evidence="1">
        <text>ATP + protein L-histidine = ADP + protein N-phospho-L-histidine.</text>
        <dbReference type="EC" id="2.7.13.3"/>
    </reaction>
</comment>
<dbReference type="PANTHER" id="PTHR24421:SF10">
    <property type="entry name" value="NITRATE_NITRITE SENSOR PROTEIN NARQ"/>
    <property type="match status" value="1"/>
</dbReference>
<feature type="region of interest" description="Disordered" evidence="9">
    <location>
        <begin position="387"/>
        <end position="436"/>
    </location>
</feature>
<dbReference type="GO" id="GO:0016020">
    <property type="term" value="C:membrane"/>
    <property type="evidence" value="ECO:0007669"/>
    <property type="project" value="InterPro"/>
</dbReference>
<evidence type="ECO:0000313" key="13">
    <source>
        <dbReference type="Proteomes" id="UP000642748"/>
    </source>
</evidence>
<dbReference type="PANTHER" id="PTHR24421">
    <property type="entry name" value="NITRATE/NITRITE SENSOR PROTEIN NARX-RELATED"/>
    <property type="match status" value="1"/>
</dbReference>
<gene>
    <name evidence="12" type="ORF">Raf01_51630</name>
</gene>
<accession>A0A8J3VSU7</accession>
<evidence type="ECO:0000259" key="11">
    <source>
        <dbReference type="Pfam" id="PF07730"/>
    </source>
</evidence>
<feature type="transmembrane region" description="Helical" evidence="10">
    <location>
        <begin position="442"/>
        <end position="464"/>
    </location>
</feature>
<evidence type="ECO:0000256" key="6">
    <source>
        <dbReference type="ARBA" id="ARBA00022777"/>
    </source>
</evidence>
<keyword evidence="3" id="KW-0597">Phosphoprotein</keyword>
<evidence type="ECO:0000256" key="4">
    <source>
        <dbReference type="ARBA" id="ARBA00022679"/>
    </source>
</evidence>
<dbReference type="GO" id="GO:0046983">
    <property type="term" value="F:protein dimerization activity"/>
    <property type="evidence" value="ECO:0007669"/>
    <property type="project" value="InterPro"/>
</dbReference>
<dbReference type="CDD" id="cd16917">
    <property type="entry name" value="HATPase_UhpB-NarQ-NarX-like"/>
    <property type="match status" value="1"/>
</dbReference>
<sequence length="550" mass="58711">MAGWTGWIRRGRRLPVLLDVLLWAALSLPAATALISPPWSAAANWRALFTLALLAVAVAASRRYPLASLVIVVTWTLQDGNAAFAIPVMSYLVGIRMRTARPAALGFAAIVVAGTVINVVVLDTSAVTWFVLTATLLFAGVLPWLVGRYLRQHRELERAGWERAEQLEREREFIAEQARLRERARIAQDMHDSLGHELSLIALRAGALEVSPDLEQRRRAASELRANTGAAIERLRDIIGVLRDGTEPAPLEPVHETVSDLVDRARRSGLAVRLRVNGDPARPAPMLDRAVYRVVQESLTNAAKHAPGAAVTVLVTHAAKELTVTVTNDPPPAGPLPAARRDGPDPGGTGLVGLTERVRLAGGTLHAGPYDGGFRLVARLPSEAAAGLADHAPSPDAAGPADPARSPDAAGLTGTGPGGWSPLPASGSARQRHAAQRRARRSLATALIAPVASAVVLGLGYYSFATFDSVLVAGDFARLRVGDQRADLASVLPARQAMDRPAYPEHPTPPGSACEFYTDGNFPFAQATYRLCFAGGRLVSKDDVRDWTQR</sequence>
<feature type="region of interest" description="Disordered" evidence="9">
    <location>
        <begin position="325"/>
        <end position="352"/>
    </location>
</feature>
<feature type="transmembrane region" description="Helical" evidence="10">
    <location>
        <begin position="127"/>
        <end position="146"/>
    </location>
</feature>
<name>A0A8J3VSU7_9ACTN</name>
<dbReference type="EC" id="2.7.13.3" evidence="2"/>
<organism evidence="12 13">
    <name type="scientific">Rugosimonospora africana</name>
    <dbReference type="NCBI Taxonomy" id="556532"/>
    <lineage>
        <taxon>Bacteria</taxon>
        <taxon>Bacillati</taxon>
        <taxon>Actinomycetota</taxon>
        <taxon>Actinomycetes</taxon>
        <taxon>Micromonosporales</taxon>
        <taxon>Micromonosporaceae</taxon>
        <taxon>Rugosimonospora</taxon>
    </lineage>
</organism>
<dbReference type="InterPro" id="IPR050482">
    <property type="entry name" value="Sensor_HK_TwoCompSys"/>
</dbReference>
<keyword evidence="10" id="KW-0812">Transmembrane</keyword>
<evidence type="ECO:0000256" key="9">
    <source>
        <dbReference type="SAM" id="MobiDB-lite"/>
    </source>
</evidence>
<feature type="transmembrane region" description="Helical" evidence="10">
    <location>
        <begin position="103"/>
        <end position="121"/>
    </location>
</feature>
<dbReference type="InterPro" id="IPR011712">
    <property type="entry name" value="Sig_transdc_His_kin_sub3_dim/P"/>
</dbReference>
<dbReference type="GO" id="GO:0005524">
    <property type="term" value="F:ATP binding"/>
    <property type="evidence" value="ECO:0007669"/>
    <property type="project" value="UniProtKB-KW"/>
</dbReference>
<dbReference type="GO" id="GO:0000155">
    <property type="term" value="F:phosphorelay sensor kinase activity"/>
    <property type="evidence" value="ECO:0007669"/>
    <property type="project" value="InterPro"/>
</dbReference>
<proteinExistence type="predicted"/>
<dbReference type="AlphaFoldDB" id="A0A8J3VSU7"/>
<reference evidence="12" key="1">
    <citation type="submission" date="2021-01" db="EMBL/GenBank/DDBJ databases">
        <title>Whole genome shotgun sequence of Rugosimonospora africana NBRC 104875.</title>
        <authorList>
            <person name="Komaki H."/>
            <person name="Tamura T."/>
        </authorList>
    </citation>
    <scope>NUCLEOTIDE SEQUENCE</scope>
    <source>
        <strain evidence="12">NBRC 104875</strain>
    </source>
</reference>
<keyword evidence="6 12" id="KW-0418">Kinase</keyword>
<keyword evidence="7" id="KW-0067">ATP-binding</keyword>
<evidence type="ECO:0000313" key="12">
    <source>
        <dbReference type="EMBL" id="GIH16991.1"/>
    </source>
</evidence>
<dbReference type="InterPro" id="IPR036890">
    <property type="entry name" value="HATPase_C_sf"/>
</dbReference>
<protein>
    <recommendedName>
        <fullName evidence="2">histidine kinase</fullName>
        <ecNumber evidence="2">2.7.13.3</ecNumber>
    </recommendedName>
</protein>
<keyword evidence="4" id="KW-0808">Transferase</keyword>
<evidence type="ECO:0000256" key="8">
    <source>
        <dbReference type="ARBA" id="ARBA00023012"/>
    </source>
</evidence>
<evidence type="ECO:0000256" key="5">
    <source>
        <dbReference type="ARBA" id="ARBA00022741"/>
    </source>
</evidence>
<dbReference type="SUPFAM" id="SSF55874">
    <property type="entry name" value="ATPase domain of HSP90 chaperone/DNA topoisomerase II/histidine kinase"/>
    <property type="match status" value="1"/>
</dbReference>
<keyword evidence="13" id="KW-1185">Reference proteome</keyword>
<evidence type="ECO:0000256" key="10">
    <source>
        <dbReference type="SAM" id="Phobius"/>
    </source>
</evidence>
<evidence type="ECO:0000256" key="7">
    <source>
        <dbReference type="ARBA" id="ARBA00022840"/>
    </source>
</evidence>
<feature type="domain" description="Signal transduction histidine kinase subgroup 3 dimerisation and phosphoacceptor" evidence="11">
    <location>
        <begin position="182"/>
        <end position="245"/>
    </location>
</feature>
<keyword evidence="5" id="KW-0547">Nucleotide-binding</keyword>
<dbReference type="RefSeq" id="WP_239133899.1">
    <property type="nucleotide sequence ID" value="NZ_BONZ01000049.1"/>
</dbReference>
<feature type="compositionally biased region" description="Low complexity" evidence="9">
    <location>
        <begin position="389"/>
        <end position="411"/>
    </location>
</feature>
<keyword evidence="10" id="KW-1133">Transmembrane helix</keyword>
<evidence type="ECO:0000256" key="2">
    <source>
        <dbReference type="ARBA" id="ARBA00012438"/>
    </source>
</evidence>
<dbReference type="Proteomes" id="UP000642748">
    <property type="component" value="Unassembled WGS sequence"/>
</dbReference>
<dbReference type="Pfam" id="PF07730">
    <property type="entry name" value="HisKA_3"/>
    <property type="match status" value="1"/>
</dbReference>
<keyword evidence="10" id="KW-0472">Membrane</keyword>
<evidence type="ECO:0000256" key="1">
    <source>
        <dbReference type="ARBA" id="ARBA00000085"/>
    </source>
</evidence>
<comment type="caution">
    <text evidence="12">The sequence shown here is derived from an EMBL/GenBank/DDBJ whole genome shotgun (WGS) entry which is preliminary data.</text>
</comment>
<keyword evidence="8" id="KW-0902">Two-component regulatory system</keyword>
<evidence type="ECO:0000256" key="3">
    <source>
        <dbReference type="ARBA" id="ARBA00022553"/>
    </source>
</evidence>
<dbReference type="Gene3D" id="1.20.5.1930">
    <property type="match status" value="1"/>
</dbReference>